<name>A0A5P8E763_9BACT</name>
<gene>
    <name evidence="1" type="ORF">C7Y71_007000</name>
</gene>
<organism evidence="1 2">
    <name type="scientific">Pseudoprevotella muciniphila</name>
    <dbReference type="NCBI Taxonomy" id="2133944"/>
    <lineage>
        <taxon>Bacteria</taxon>
        <taxon>Pseudomonadati</taxon>
        <taxon>Bacteroidota</taxon>
        <taxon>Bacteroidia</taxon>
        <taxon>Bacteroidales</taxon>
        <taxon>Prevotellaceae</taxon>
        <taxon>Pseudoprevotella</taxon>
    </lineage>
</organism>
<dbReference type="EMBL" id="CP033459">
    <property type="protein sequence ID" value="QFQ12784.1"/>
    <property type="molecule type" value="Genomic_DNA"/>
</dbReference>
<sequence>MFCKGKQLTAIIRKRKPKKDGRVFGQKLPVRYVKVFSMIGVRQTGRKPQTLIAQDIAQGEYD</sequence>
<protein>
    <submittedName>
        <fullName evidence="1">Uncharacterized protein</fullName>
    </submittedName>
</protein>
<reference evidence="1 2" key="1">
    <citation type="submission" date="2018-11" db="EMBL/GenBank/DDBJ databases">
        <authorList>
            <person name="Na S.W."/>
            <person name="Baik M."/>
        </authorList>
    </citation>
    <scope>NUCLEOTIDE SEQUENCE [LARGE SCALE GENOMIC DNA]</scope>
    <source>
        <strain evidence="1 2">E39</strain>
    </source>
</reference>
<proteinExistence type="predicted"/>
<dbReference type="Proteomes" id="UP000249375">
    <property type="component" value="Chromosome"/>
</dbReference>
<dbReference type="AlphaFoldDB" id="A0A5P8E763"/>
<evidence type="ECO:0000313" key="2">
    <source>
        <dbReference type="Proteomes" id="UP000249375"/>
    </source>
</evidence>
<evidence type="ECO:0000313" key="1">
    <source>
        <dbReference type="EMBL" id="QFQ12784.1"/>
    </source>
</evidence>
<keyword evidence="2" id="KW-1185">Reference proteome</keyword>
<accession>A0A5P8E763</accession>
<dbReference type="KEGG" id="alq:C7Y71_007000"/>